<evidence type="ECO:0000313" key="1">
    <source>
        <dbReference type="EMBL" id="MFC3106990.1"/>
    </source>
</evidence>
<comment type="caution">
    <text evidence="1">The sequence shown here is derived from an EMBL/GenBank/DDBJ whole genome shotgun (WGS) entry which is preliminary data.</text>
</comment>
<dbReference type="Proteomes" id="UP001595530">
    <property type="component" value="Unassembled WGS sequence"/>
</dbReference>
<accession>A0ABV7EYZ7</accession>
<protein>
    <submittedName>
        <fullName evidence="1">Uncharacterized protein</fullName>
    </submittedName>
</protein>
<proteinExistence type="predicted"/>
<gene>
    <name evidence="1" type="ORF">ACFOFO_03285</name>
</gene>
<sequence length="77" mass="8013">MVAPGLVEMKGAAEEAAAKILGRTDSLAECVPTVFSASPNFGRQEASHFGALFAYFGDLSAASDALYIGTARKRCEA</sequence>
<keyword evidence="2" id="KW-1185">Reference proteome</keyword>
<reference evidence="2" key="1">
    <citation type="journal article" date="2019" name="Int. J. Syst. Evol. Microbiol.">
        <title>The Global Catalogue of Microorganisms (GCM) 10K type strain sequencing project: providing services to taxonomists for standard genome sequencing and annotation.</title>
        <authorList>
            <consortium name="The Broad Institute Genomics Platform"/>
            <consortium name="The Broad Institute Genome Sequencing Center for Infectious Disease"/>
            <person name="Wu L."/>
            <person name="Ma J."/>
        </authorList>
    </citation>
    <scope>NUCLEOTIDE SEQUENCE [LARGE SCALE GENOMIC DNA]</scope>
    <source>
        <strain evidence="2">KCTC 42986</strain>
    </source>
</reference>
<evidence type="ECO:0000313" key="2">
    <source>
        <dbReference type="Proteomes" id="UP001595530"/>
    </source>
</evidence>
<dbReference type="RefSeq" id="WP_390330846.1">
    <property type="nucleotide sequence ID" value="NZ_JBHRTP010000008.1"/>
</dbReference>
<dbReference type="EMBL" id="JBHRTP010000008">
    <property type="protein sequence ID" value="MFC3106990.1"/>
    <property type="molecule type" value="Genomic_DNA"/>
</dbReference>
<organism evidence="1 2">
    <name type="scientific">Undibacterium arcticum</name>
    <dbReference type="NCBI Taxonomy" id="1762892"/>
    <lineage>
        <taxon>Bacteria</taxon>
        <taxon>Pseudomonadati</taxon>
        <taxon>Pseudomonadota</taxon>
        <taxon>Betaproteobacteria</taxon>
        <taxon>Burkholderiales</taxon>
        <taxon>Oxalobacteraceae</taxon>
        <taxon>Undibacterium</taxon>
    </lineage>
</organism>
<name>A0ABV7EYZ7_9BURK</name>